<sequence>MSLITVNERCIQCGLCIKECPVDVLQMGEKGPEEAASTHCNGCGHCVAICPNAAIDNENAPLALQVDANTFPKLNPHQAEHFLRSRRSIRNYHDKPVARELLSKLVNIARLAPTASNSQGISYVIVENRQLLEKAAEITIQMAEKSSVRHLIEAAIIGYREKGLDSVFRGAPNLIIAIADKNFPYAKNNAVSCLTYLELFAPSLGLGSCWAGIFEHFAAIENSPLTTLFNISEEKTVVGAVMVGYPKYQYTRLVDRNSLDATFIM</sequence>
<dbReference type="CDD" id="cd02143">
    <property type="entry name" value="nitroreductase_FeS-like"/>
    <property type="match status" value="1"/>
</dbReference>
<dbReference type="OrthoDB" id="1683619at2"/>
<dbReference type="PROSITE" id="PS00198">
    <property type="entry name" value="4FE4S_FER_1"/>
    <property type="match status" value="2"/>
</dbReference>
<dbReference type="Proteomes" id="UP000199520">
    <property type="component" value="Unassembled WGS sequence"/>
</dbReference>
<dbReference type="Pfam" id="PF13237">
    <property type="entry name" value="Fer4_10"/>
    <property type="match status" value="1"/>
</dbReference>
<name>A0A1I4Q788_9FIRM</name>
<dbReference type="STRING" id="1123291.SAMN04490355_10854"/>
<dbReference type="AlphaFoldDB" id="A0A1I4Q788"/>
<dbReference type="Gene3D" id="3.30.70.20">
    <property type="match status" value="1"/>
</dbReference>
<evidence type="ECO:0000313" key="8">
    <source>
        <dbReference type="Proteomes" id="UP000199520"/>
    </source>
</evidence>
<dbReference type="SUPFAM" id="SSF55469">
    <property type="entry name" value="FMN-dependent nitroreductase-like"/>
    <property type="match status" value="1"/>
</dbReference>
<dbReference type="PANTHER" id="PTHR43673:SF10">
    <property type="entry name" value="NADH DEHYDROGENASE_NAD(P)H NITROREDUCTASE XCC3605-RELATED"/>
    <property type="match status" value="1"/>
</dbReference>
<feature type="domain" description="4Fe-4S ferredoxin-type" evidence="6">
    <location>
        <begin position="31"/>
        <end position="60"/>
    </location>
</feature>
<dbReference type="Gene3D" id="3.40.109.10">
    <property type="entry name" value="NADH Oxidase"/>
    <property type="match status" value="1"/>
</dbReference>
<dbReference type="InterPro" id="IPR000415">
    <property type="entry name" value="Nitroreductase-like"/>
</dbReference>
<dbReference type="Pfam" id="PF00881">
    <property type="entry name" value="Nitroreductase"/>
    <property type="match status" value="1"/>
</dbReference>
<evidence type="ECO:0000256" key="2">
    <source>
        <dbReference type="ARBA" id="ARBA00022723"/>
    </source>
</evidence>
<comment type="similarity">
    <text evidence="1">Belongs to the nitroreductase family.</text>
</comment>
<gene>
    <name evidence="7" type="ORF">SAMN04490355_10854</name>
</gene>
<protein>
    <submittedName>
        <fullName evidence="7">Nitroreductase</fullName>
    </submittedName>
</protein>
<evidence type="ECO:0000256" key="4">
    <source>
        <dbReference type="ARBA" id="ARBA00023004"/>
    </source>
</evidence>
<organism evidence="7 8">
    <name type="scientific">Pelosinus propionicus DSM 13327</name>
    <dbReference type="NCBI Taxonomy" id="1123291"/>
    <lineage>
        <taxon>Bacteria</taxon>
        <taxon>Bacillati</taxon>
        <taxon>Bacillota</taxon>
        <taxon>Negativicutes</taxon>
        <taxon>Selenomonadales</taxon>
        <taxon>Sporomusaceae</taxon>
        <taxon>Pelosinus</taxon>
    </lineage>
</organism>
<dbReference type="InterPro" id="IPR017900">
    <property type="entry name" value="4Fe4S_Fe_S_CS"/>
</dbReference>
<evidence type="ECO:0000313" key="7">
    <source>
        <dbReference type="EMBL" id="SFM35500.1"/>
    </source>
</evidence>
<dbReference type="InterPro" id="IPR017896">
    <property type="entry name" value="4Fe4S_Fe-S-bd"/>
</dbReference>
<keyword evidence="8" id="KW-1185">Reference proteome</keyword>
<dbReference type="InterPro" id="IPR029479">
    <property type="entry name" value="Nitroreductase"/>
</dbReference>
<dbReference type="GO" id="GO:0046872">
    <property type="term" value="F:metal ion binding"/>
    <property type="evidence" value="ECO:0007669"/>
    <property type="project" value="UniProtKB-KW"/>
</dbReference>
<feature type="domain" description="4Fe-4S ferredoxin-type" evidence="6">
    <location>
        <begin position="2"/>
        <end position="30"/>
    </location>
</feature>
<proteinExistence type="inferred from homology"/>
<evidence type="ECO:0000256" key="5">
    <source>
        <dbReference type="ARBA" id="ARBA00023014"/>
    </source>
</evidence>
<keyword evidence="4" id="KW-0408">Iron</keyword>
<evidence type="ECO:0000259" key="6">
    <source>
        <dbReference type="PROSITE" id="PS51379"/>
    </source>
</evidence>
<dbReference type="SUPFAM" id="SSF54862">
    <property type="entry name" value="4Fe-4S ferredoxins"/>
    <property type="match status" value="1"/>
</dbReference>
<evidence type="ECO:0000256" key="3">
    <source>
        <dbReference type="ARBA" id="ARBA00023002"/>
    </source>
</evidence>
<keyword evidence="3" id="KW-0560">Oxidoreductase</keyword>
<reference evidence="8" key="1">
    <citation type="submission" date="2016-10" db="EMBL/GenBank/DDBJ databases">
        <authorList>
            <person name="Varghese N."/>
            <person name="Submissions S."/>
        </authorList>
    </citation>
    <scope>NUCLEOTIDE SEQUENCE [LARGE SCALE GENOMIC DNA]</scope>
    <source>
        <strain evidence="8">DSM 13327</strain>
    </source>
</reference>
<dbReference type="PROSITE" id="PS51379">
    <property type="entry name" value="4FE4S_FER_2"/>
    <property type="match status" value="2"/>
</dbReference>
<accession>A0A1I4Q788</accession>
<dbReference type="GO" id="GO:0051536">
    <property type="term" value="F:iron-sulfur cluster binding"/>
    <property type="evidence" value="ECO:0007669"/>
    <property type="project" value="UniProtKB-KW"/>
</dbReference>
<keyword evidence="2" id="KW-0479">Metal-binding</keyword>
<dbReference type="PANTHER" id="PTHR43673">
    <property type="entry name" value="NAD(P)H NITROREDUCTASE YDGI-RELATED"/>
    <property type="match status" value="1"/>
</dbReference>
<keyword evidence="5" id="KW-0411">Iron-sulfur</keyword>
<dbReference type="GO" id="GO:0016491">
    <property type="term" value="F:oxidoreductase activity"/>
    <property type="evidence" value="ECO:0007669"/>
    <property type="project" value="UniProtKB-KW"/>
</dbReference>
<dbReference type="RefSeq" id="WP_090944374.1">
    <property type="nucleotide sequence ID" value="NZ_FOTS01000085.1"/>
</dbReference>
<evidence type="ECO:0000256" key="1">
    <source>
        <dbReference type="ARBA" id="ARBA00007118"/>
    </source>
</evidence>
<dbReference type="EMBL" id="FOTS01000085">
    <property type="protein sequence ID" value="SFM35500.1"/>
    <property type="molecule type" value="Genomic_DNA"/>
</dbReference>